<feature type="transmembrane region" description="Helical" evidence="1">
    <location>
        <begin position="157"/>
        <end position="178"/>
    </location>
</feature>
<dbReference type="SUPFAM" id="SSF81342">
    <property type="entry name" value="Transmembrane di-heme cytochromes"/>
    <property type="match status" value="1"/>
</dbReference>
<reference evidence="3" key="1">
    <citation type="submission" date="2017-02" db="EMBL/GenBank/DDBJ databases">
        <title>Comparative genomics and description of representatives of a novel lineage of planctomycetes thriving in anoxic sediments.</title>
        <authorList>
            <person name="Spring S."/>
            <person name="Bunk B."/>
            <person name="Sproer C."/>
        </authorList>
    </citation>
    <scope>NUCLEOTIDE SEQUENCE [LARGE SCALE GENOMIC DNA]</scope>
    <source>
        <strain evidence="3">ST-NAGAB-D1</strain>
    </source>
</reference>
<feature type="transmembrane region" description="Helical" evidence="1">
    <location>
        <begin position="198"/>
        <end position="218"/>
    </location>
</feature>
<keyword evidence="1" id="KW-1133">Transmembrane helix</keyword>
<dbReference type="Gene3D" id="1.20.950.20">
    <property type="entry name" value="Transmembrane di-heme cytochromes, Chain C"/>
    <property type="match status" value="1"/>
</dbReference>
<dbReference type="GO" id="GO:0022904">
    <property type="term" value="P:respiratory electron transport chain"/>
    <property type="evidence" value="ECO:0007669"/>
    <property type="project" value="InterPro"/>
</dbReference>
<dbReference type="InterPro" id="IPR016174">
    <property type="entry name" value="Di-haem_cyt_TM"/>
</dbReference>
<dbReference type="AlphaFoldDB" id="A0A1U9NMU6"/>
<sequence>MFEKIAVTTLLITLLVIAGHYVYRLVRGAVKEGVCPACAIMRLPLRMISAMLLEQKLGFLGRVRKLVLLVGLLCFAVLAVTGFWPPLAEGEYLAGYMLMIHATFAPVLAICLAVAAVMYAYDCRFEQADWKGVLRLVKPEGRWEGGEKPAAPFLQRILFWVLMILSLPLMLSIALSMFPLFGTEMQEFLFEVHRYTALTMLICVLLQVYLAAVMPVCCNNE</sequence>
<keyword evidence="3" id="KW-1185">Reference proteome</keyword>
<evidence type="ECO:0000313" key="2">
    <source>
        <dbReference type="EMBL" id="AQT69272.1"/>
    </source>
</evidence>
<organism evidence="2 3">
    <name type="scientific">Anaerohalosphaera lusitana</name>
    <dbReference type="NCBI Taxonomy" id="1936003"/>
    <lineage>
        <taxon>Bacteria</taxon>
        <taxon>Pseudomonadati</taxon>
        <taxon>Planctomycetota</taxon>
        <taxon>Phycisphaerae</taxon>
        <taxon>Sedimentisphaerales</taxon>
        <taxon>Anaerohalosphaeraceae</taxon>
        <taxon>Anaerohalosphaera</taxon>
    </lineage>
</organism>
<dbReference type="GO" id="GO:0016020">
    <property type="term" value="C:membrane"/>
    <property type="evidence" value="ECO:0007669"/>
    <property type="project" value="InterPro"/>
</dbReference>
<evidence type="ECO:0000256" key="1">
    <source>
        <dbReference type="SAM" id="Phobius"/>
    </source>
</evidence>
<keyword evidence="1" id="KW-0812">Transmembrane</keyword>
<evidence type="ECO:0000313" key="3">
    <source>
        <dbReference type="Proteomes" id="UP000189674"/>
    </source>
</evidence>
<dbReference type="STRING" id="1936003.STSP2_02461"/>
<proteinExistence type="predicted"/>
<dbReference type="RefSeq" id="WP_146662925.1">
    <property type="nucleotide sequence ID" value="NZ_CP019791.1"/>
</dbReference>
<dbReference type="KEGG" id="alus:STSP2_02461"/>
<feature type="transmembrane region" description="Helical" evidence="1">
    <location>
        <begin position="66"/>
        <end position="84"/>
    </location>
</feature>
<accession>A0A1U9NMU6</accession>
<name>A0A1U9NMU6_9BACT</name>
<protein>
    <submittedName>
        <fullName evidence="2">Uncharacterized protein</fullName>
    </submittedName>
</protein>
<dbReference type="Proteomes" id="UP000189674">
    <property type="component" value="Chromosome"/>
</dbReference>
<keyword evidence="1" id="KW-0472">Membrane</keyword>
<dbReference type="EMBL" id="CP019791">
    <property type="protein sequence ID" value="AQT69272.1"/>
    <property type="molecule type" value="Genomic_DNA"/>
</dbReference>
<feature type="transmembrane region" description="Helical" evidence="1">
    <location>
        <begin position="96"/>
        <end position="121"/>
    </location>
</feature>
<gene>
    <name evidence="2" type="ORF">STSP2_02461</name>
</gene>